<reference evidence="1" key="1">
    <citation type="submission" date="2021-05" db="EMBL/GenBank/DDBJ databases">
        <authorList>
            <person name="Alioto T."/>
            <person name="Alioto T."/>
            <person name="Gomez Garrido J."/>
        </authorList>
    </citation>
    <scope>NUCLEOTIDE SEQUENCE</scope>
</reference>
<sequence length="133" mass="15504">MLANPKIGEFYDKVLDMMLANPKIGTLTAKRYIQFYVANHPRLSPYTSNQSVDFIHIFSSCQVRTPASPFLFHKGSPIQLRVNEIVTWMLEAGKDTEAIKHVRSLGFDILMWDRKLWGSFNLMRTNEENFQYE</sequence>
<name>A0A8D8ZCA9_9HEMI</name>
<dbReference type="AlphaFoldDB" id="A0A8D8ZCA9"/>
<organism evidence="1">
    <name type="scientific">Cacopsylla melanoneura</name>
    <dbReference type="NCBI Taxonomy" id="428564"/>
    <lineage>
        <taxon>Eukaryota</taxon>
        <taxon>Metazoa</taxon>
        <taxon>Ecdysozoa</taxon>
        <taxon>Arthropoda</taxon>
        <taxon>Hexapoda</taxon>
        <taxon>Insecta</taxon>
        <taxon>Pterygota</taxon>
        <taxon>Neoptera</taxon>
        <taxon>Paraneoptera</taxon>
        <taxon>Hemiptera</taxon>
        <taxon>Sternorrhyncha</taxon>
        <taxon>Psylloidea</taxon>
        <taxon>Psyllidae</taxon>
        <taxon>Psyllinae</taxon>
        <taxon>Cacopsylla</taxon>
    </lineage>
</organism>
<protein>
    <submittedName>
        <fullName evidence="1">Uncharacterized protein</fullName>
    </submittedName>
</protein>
<accession>A0A8D8ZCA9</accession>
<evidence type="ECO:0000313" key="1">
    <source>
        <dbReference type="EMBL" id="CAG6744295.1"/>
    </source>
</evidence>
<dbReference type="EMBL" id="HBUF01463547">
    <property type="protein sequence ID" value="CAG6744295.1"/>
    <property type="molecule type" value="Transcribed_RNA"/>
</dbReference>
<proteinExistence type="predicted"/>